<dbReference type="GO" id="GO:0006281">
    <property type="term" value="P:DNA repair"/>
    <property type="evidence" value="ECO:0007669"/>
    <property type="project" value="UniProtKB-ARBA"/>
</dbReference>
<reference evidence="4 5" key="1">
    <citation type="submission" date="2017-10" db="EMBL/GenBank/DDBJ databases">
        <title>A novel species of cold-tolerant Malassezia isolated from bats.</title>
        <authorList>
            <person name="Lorch J.M."/>
            <person name="Palmer J.M."/>
            <person name="Vanderwolf K.J."/>
            <person name="Schmidt K.Z."/>
            <person name="Verant M.L."/>
            <person name="Weller T.J."/>
            <person name="Blehert D.S."/>
        </authorList>
    </citation>
    <scope>NUCLEOTIDE SEQUENCE [LARGE SCALE GENOMIC DNA]</scope>
    <source>
        <strain evidence="4 5">NWHC:44797-103</strain>
    </source>
</reference>
<evidence type="ECO:0000256" key="2">
    <source>
        <dbReference type="SAM" id="MobiDB-lite"/>
    </source>
</evidence>
<dbReference type="AlphaFoldDB" id="A0A2N1JG38"/>
<dbReference type="SUPFAM" id="SSF88723">
    <property type="entry name" value="PIN domain-like"/>
    <property type="match status" value="1"/>
</dbReference>
<dbReference type="PANTHER" id="PTHR11081:SF75">
    <property type="entry name" value="ENDONUCLEASE, PUTATIVE (AFU_ORTHOLOGUE AFUA_3G13260)-RELATED"/>
    <property type="match status" value="1"/>
</dbReference>
<evidence type="ECO:0000313" key="5">
    <source>
        <dbReference type="Proteomes" id="UP000232875"/>
    </source>
</evidence>
<dbReference type="PANTHER" id="PTHR11081">
    <property type="entry name" value="FLAP ENDONUCLEASE FAMILY MEMBER"/>
    <property type="match status" value="1"/>
</dbReference>
<dbReference type="Proteomes" id="UP000232875">
    <property type="component" value="Unassembled WGS sequence"/>
</dbReference>
<dbReference type="Gene3D" id="3.40.50.1010">
    <property type="entry name" value="5'-nuclease"/>
    <property type="match status" value="2"/>
</dbReference>
<protein>
    <recommendedName>
        <fullName evidence="3">XPG-I domain-containing protein</fullName>
    </recommendedName>
</protein>
<dbReference type="SUPFAM" id="SSF47807">
    <property type="entry name" value="5' to 3' exonuclease, C-terminal subdomain"/>
    <property type="match status" value="1"/>
</dbReference>
<organism evidence="4 5">
    <name type="scientific">Malassezia vespertilionis</name>
    <dbReference type="NCBI Taxonomy" id="2020962"/>
    <lineage>
        <taxon>Eukaryota</taxon>
        <taxon>Fungi</taxon>
        <taxon>Dikarya</taxon>
        <taxon>Basidiomycota</taxon>
        <taxon>Ustilaginomycotina</taxon>
        <taxon>Malasseziomycetes</taxon>
        <taxon>Malasseziales</taxon>
        <taxon>Malasseziaceae</taxon>
        <taxon>Malassezia</taxon>
    </lineage>
</organism>
<dbReference type="STRING" id="2020962.A0A2N1JG38"/>
<dbReference type="SUPFAM" id="SSF160369">
    <property type="entry name" value="Ribosomal protein L10-like"/>
    <property type="match status" value="1"/>
</dbReference>
<evidence type="ECO:0000259" key="3">
    <source>
        <dbReference type="SMART" id="SM00484"/>
    </source>
</evidence>
<feature type="region of interest" description="Disordered" evidence="2">
    <location>
        <begin position="611"/>
        <end position="632"/>
    </location>
</feature>
<dbReference type="InterPro" id="IPR029060">
    <property type="entry name" value="PIN-like_dom_sf"/>
</dbReference>
<dbReference type="CDD" id="cd09870">
    <property type="entry name" value="PIN_YEN1"/>
    <property type="match status" value="1"/>
</dbReference>
<evidence type="ECO:0000256" key="1">
    <source>
        <dbReference type="ARBA" id="ARBA00008889"/>
    </source>
</evidence>
<comment type="similarity">
    <text evidence="1">Belongs to the universal ribosomal protein uL10 family.</text>
</comment>
<dbReference type="PRINTS" id="PR00853">
    <property type="entry name" value="XPGRADSUPER"/>
</dbReference>
<accession>A0A2N1JG38</accession>
<dbReference type="EMBL" id="KZ454987">
    <property type="protein sequence ID" value="PKI85495.1"/>
    <property type="molecule type" value="Genomic_DNA"/>
</dbReference>
<dbReference type="OrthoDB" id="2959108at2759"/>
<dbReference type="SMART" id="SM00484">
    <property type="entry name" value="XPGI"/>
    <property type="match status" value="1"/>
</dbReference>
<proteinExistence type="inferred from homology"/>
<dbReference type="InterPro" id="IPR006086">
    <property type="entry name" value="XPG-I_dom"/>
</dbReference>
<keyword evidence="5" id="KW-1185">Reference proteome</keyword>
<feature type="domain" description="XPG-I" evidence="3">
    <location>
        <begin position="348"/>
        <end position="429"/>
    </location>
</feature>
<name>A0A2N1JG38_9BASI</name>
<dbReference type="InterPro" id="IPR006084">
    <property type="entry name" value="XPG/Rad2"/>
</dbReference>
<evidence type="ECO:0000313" key="4">
    <source>
        <dbReference type="EMBL" id="PKI85495.1"/>
    </source>
</evidence>
<dbReference type="InterPro" id="IPR036279">
    <property type="entry name" value="5-3_exonuclease_C_sf"/>
</dbReference>
<sequence length="778" mass="85909">MNFVRGSLRAAHCMPRLYAVRTYATAAPLAKTYTPKVVKVLPYQKTRKALSDRKAYLYAKYRRILQENELVLLLETENVSVPLMKKIRAQVANVKFPDSDRERLEAAHGGSWSLPTTSVLLARTGILRPVCKDDSAQVVQELGPYLHGQLTMLVCPILSPEYVGKVLRAIEKPIREATRAIDSKSGKKVPLMRPLAAVAERTKLIDAASIPMMTKLPNRAMLHAQLVGLLSAPGQQLTGIISQAGGVTLAATLDAHRPWDAWSKERVQDRQFLRLGIDASLWLFHARKSRGGKNPALRALFFRLARLLALPITPVFVLDGKERPRIKRDTLVHTGAHVIQTQFCEMLRGFGFAYWEAPGEAEAELAWMDMQGLLDAVLTDDVDALLFGAKIVVRHGAWNPIVRDTLDEEEAMETAAVYDTSRGAWKLDCDGMVLIALLSGADYDTQGLFNCGVKTAVGLAKAGFGTRLVTAYKKSYPGGSGVNRSEPAWDLFLSTWTADMRSELRNNASGHLGRRMPKLAVDMPPDFMRSAASRKLLSTYIWPRTSECVPASVAQLRNLASVLPVTPLHRLAPITHKLFQWTKEAVAQRFVRLVYSGLVFRALHTSMEQECENAAPHTPQKRRSPRSPRSPVSQITDYFSTIKAHSPSKAPSTCIVHAHALRPARCGAEIRVSYTTASFAEQVGKGLGTQVEPETVRTWLPVQLLTAQGSHERALCHEVERQHKAPQGDVFSGPDDSVELVGIEWAKPAADIVVDTSNSSVELESPRAVTARICKNPM</sequence>
<dbReference type="InterPro" id="IPR043141">
    <property type="entry name" value="Ribosomal_uL10-like_sf"/>
</dbReference>
<dbReference type="Pfam" id="PF00867">
    <property type="entry name" value="XPG_I"/>
    <property type="match status" value="1"/>
</dbReference>
<dbReference type="GO" id="GO:0017108">
    <property type="term" value="F:5'-flap endonuclease activity"/>
    <property type="evidence" value="ECO:0007669"/>
    <property type="project" value="TreeGrafter"/>
</dbReference>
<gene>
    <name evidence="4" type="ORF">MVES_000061</name>
</gene>